<dbReference type="Proteomes" id="UP001610563">
    <property type="component" value="Unassembled WGS sequence"/>
</dbReference>
<dbReference type="EMBL" id="JBFTWV010000002">
    <property type="protein sequence ID" value="KAL2800697.1"/>
    <property type="molecule type" value="Genomic_DNA"/>
</dbReference>
<feature type="compositionally biased region" description="Polar residues" evidence="1">
    <location>
        <begin position="169"/>
        <end position="211"/>
    </location>
</feature>
<feature type="compositionally biased region" description="Polar residues" evidence="1">
    <location>
        <begin position="257"/>
        <end position="268"/>
    </location>
</feature>
<accession>A0ABR4GNW2</accession>
<feature type="compositionally biased region" description="Low complexity" evidence="1">
    <location>
        <begin position="465"/>
        <end position="481"/>
    </location>
</feature>
<comment type="caution">
    <text evidence="2">The sequence shown here is derived from an EMBL/GenBank/DDBJ whole genome shotgun (WGS) entry which is preliminary data.</text>
</comment>
<gene>
    <name evidence="2" type="ORF">BJX66DRAFT_97858</name>
</gene>
<feature type="compositionally biased region" description="Polar residues" evidence="1">
    <location>
        <begin position="228"/>
        <end position="239"/>
    </location>
</feature>
<keyword evidence="3" id="KW-1185">Reference proteome</keyword>
<proteinExistence type="predicted"/>
<feature type="region of interest" description="Disordered" evidence="1">
    <location>
        <begin position="59"/>
        <end position="389"/>
    </location>
</feature>
<protein>
    <submittedName>
        <fullName evidence="2">Uncharacterized protein</fullName>
    </submittedName>
</protein>
<evidence type="ECO:0000313" key="3">
    <source>
        <dbReference type="Proteomes" id="UP001610563"/>
    </source>
</evidence>
<feature type="compositionally biased region" description="Basic and acidic residues" evidence="1">
    <location>
        <begin position="132"/>
        <end position="142"/>
    </location>
</feature>
<organism evidence="2 3">
    <name type="scientific">Aspergillus keveii</name>
    <dbReference type="NCBI Taxonomy" id="714993"/>
    <lineage>
        <taxon>Eukaryota</taxon>
        <taxon>Fungi</taxon>
        <taxon>Dikarya</taxon>
        <taxon>Ascomycota</taxon>
        <taxon>Pezizomycotina</taxon>
        <taxon>Eurotiomycetes</taxon>
        <taxon>Eurotiomycetidae</taxon>
        <taxon>Eurotiales</taxon>
        <taxon>Aspergillaceae</taxon>
        <taxon>Aspergillus</taxon>
        <taxon>Aspergillus subgen. Nidulantes</taxon>
    </lineage>
</organism>
<evidence type="ECO:0000313" key="2">
    <source>
        <dbReference type="EMBL" id="KAL2800697.1"/>
    </source>
</evidence>
<reference evidence="2 3" key="1">
    <citation type="submission" date="2024-07" db="EMBL/GenBank/DDBJ databases">
        <title>Section-level genome sequencing and comparative genomics of Aspergillus sections Usti and Cavernicolus.</title>
        <authorList>
            <consortium name="Lawrence Berkeley National Laboratory"/>
            <person name="Nybo J.L."/>
            <person name="Vesth T.C."/>
            <person name="Theobald S."/>
            <person name="Frisvad J.C."/>
            <person name="Larsen T.O."/>
            <person name="Kjaerboelling I."/>
            <person name="Rothschild-Mancinelli K."/>
            <person name="Lyhne E.K."/>
            <person name="Kogle M.E."/>
            <person name="Barry K."/>
            <person name="Clum A."/>
            <person name="Na H."/>
            <person name="Ledsgaard L."/>
            <person name="Lin J."/>
            <person name="Lipzen A."/>
            <person name="Kuo A."/>
            <person name="Riley R."/>
            <person name="Mondo S."/>
            <person name="Labutti K."/>
            <person name="Haridas S."/>
            <person name="Pangalinan J."/>
            <person name="Salamov A.A."/>
            <person name="Simmons B.A."/>
            <person name="Magnuson J.K."/>
            <person name="Chen J."/>
            <person name="Drula E."/>
            <person name="Henrissat B."/>
            <person name="Wiebenga A."/>
            <person name="Lubbers R.J."/>
            <person name="Gomes A.C."/>
            <person name="Makela M.R."/>
            <person name="Stajich J."/>
            <person name="Grigoriev I.V."/>
            <person name="Mortensen U.H."/>
            <person name="De Vries R.P."/>
            <person name="Baker S.E."/>
            <person name="Andersen M.R."/>
        </authorList>
    </citation>
    <scope>NUCLEOTIDE SEQUENCE [LARGE SCALE GENOMIC DNA]</scope>
    <source>
        <strain evidence="2 3">CBS 209.92</strain>
    </source>
</reference>
<feature type="region of interest" description="Disordered" evidence="1">
    <location>
        <begin position="1"/>
        <end position="26"/>
    </location>
</feature>
<name>A0ABR4GNW2_9EURO</name>
<evidence type="ECO:0000256" key="1">
    <source>
        <dbReference type="SAM" id="MobiDB-lite"/>
    </source>
</evidence>
<feature type="compositionally biased region" description="Low complexity" evidence="1">
    <location>
        <begin position="106"/>
        <end position="117"/>
    </location>
</feature>
<feature type="compositionally biased region" description="Low complexity" evidence="1">
    <location>
        <begin position="10"/>
        <end position="23"/>
    </location>
</feature>
<feature type="compositionally biased region" description="Basic and acidic residues" evidence="1">
    <location>
        <begin position="493"/>
        <end position="508"/>
    </location>
</feature>
<feature type="region of interest" description="Disordered" evidence="1">
    <location>
        <begin position="453"/>
        <end position="508"/>
    </location>
</feature>
<sequence length="584" mass="61741">MIRTSSPRRQSAASQTANINAAAHQVVPKQIKKIISKDEYLMREEWAPDTINEYQMIVDEPSVIPMPPPKSPPRLQQQQRPKRPQRQQQQTHTVSNMHGQGRGPNRRMQSQARSSSMFEEWKARSSVTPDQAKGDDKNKEIDGNSTASLQGDHKPDHSAALNVPDNLKETSVASTVSSPKHNKPNSNGAPAVSENTVKQASPTPVASSHGPNKTGGGAASGDDKVKESSVTPAASSQPPKTKGRAAPVVENNKVKETSVNLTNSSQVPKTEGGAAPITKDDKGESSHVAPPSASKARHRRGSSAASGVVNKVKGTRAVPTSSSQAPKTDGGAAPVAKANKVNGTDGAPVPLSRIKHKRDGSAASINSSKTKGGGATSAASSQADNKAEVNAPIIGEKNVERAGVASTALPQVNSITEKSPASVNAAADHPDKAVENQIEPNPTCDVQFHQQKPEKLAGGPAEIHAPAPSSSVTSTASANPTRGTRKRANKKGLMIDKQDDKSRPQERVPEYAYTAPSGSGFTLRELGNLKVGVKLDGPDKVYFLPSFIEDPWRGMEPSRAVQPVPEAREVRPAQAMGWLPASIW</sequence>